<dbReference type="SUPFAM" id="SSF52540">
    <property type="entry name" value="P-loop containing nucleoside triphosphate hydrolases"/>
    <property type="match status" value="1"/>
</dbReference>
<dbReference type="Gene3D" id="3.40.50.300">
    <property type="entry name" value="P-loop containing nucleotide triphosphate hydrolases"/>
    <property type="match status" value="1"/>
</dbReference>
<evidence type="ECO:0000256" key="2">
    <source>
        <dbReference type="ARBA" id="ARBA00022490"/>
    </source>
</evidence>
<evidence type="ECO:0000256" key="11">
    <source>
        <dbReference type="RuleBase" id="RU004227"/>
    </source>
</evidence>
<dbReference type="InterPro" id="IPR001957">
    <property type="entry name" value="Chromosome_initiator_DnaA"/>
</dbReference>
<comment type="caution">
    <text evidence="8">Lacks conserved residue(s) required for the propagation of feature annotation.</text>
</comment>
<feature type="region of interest" description="Disordered" evidence="12">
    <location>
        <begin position="101"/>
        <end position="182"/>
    </location>
</feature>
<evidence type="ECO:0000256" key="1">
    <source>
        <dbReference type="ARBA" id="ARBA00006583"/>
    </source>
</evidence>
<dbReference type="InterPro" id="IPR027417">
    <property type="entry name" value="P-loop_NTPase"/>
</dbReference>
<dbReference type="InterPro" id="IPR010921">
    <property type="entry name" value="Trp_repressor/repl_initiator"/>
</dbReference>
<dbReference type="GO" id="GO:0003688">
    <property type="term" value="F:DNA replication origin binding"/>
    <property type="evidence" value="ECO:0007669"/>
    <property type="project" value="UniProtKB-UniRule"/>
</dbReference>
<dbReference type="InterPro" id="IPR013159">
    <property type="entry name" value="DnaA_C"/>
</dbReference>
<comment type="subunit">
    <text evidence="8">Oligomerizes as a right-handed, spiral filament on DNA at oriC.</text>
</comment>
<feature type="binding site" evidence="8">
    <location>
        <position position="234"/>
    </location>
    <ligand>
        <name>ATP</name>
        <dbReference type="ChEBI" id="CHEBI:30616"/>
    </ligand>
</feature>
<feature type="binding site" evidence="8">
    <location>
        <position position="233"/>
    </location>
    <ligand>
        <name>ATP</name>
        <dbReference type="ChEBI" id="CHEBI:30616"/>
    </ligand>
</feature>
<dbReference type="NCBIfam" id="TIGR00362">
    <property type="entry name" value="DnaA"/>
    <property type="match status" value="1"/>
</dbReference>
<dbReference type="PANTHER" id="PTHR30050:SF2">
    <property type="entry name" value="CHROMOSOMAL REPLICATION INITIATOR PROTEIN DNAA"/>
    <property type="match status" value="1"/>
</dbReference>
<evidence type="ECO:0000256" key="8">
    <source>
        <dbReference type="HAMAP-Rule" id="MF_00377"/>
    </source>
</evidence>
<keyword evidence="4 8" id="KW-0547">Nucleotide-binding</keyword>
<evidence type="ECO:0000256" key="6">
    <source>
        <dbReference type="ARBA" id="ARBA00023121"/>
    </source>
</evidence>
<name>A0A220S0R1_9NEIS</name>
<dbReference type="InterPro" id="IPR013317">
    <property type="entry name" value="DnaA_dom"/>
</dbReference>
<dbReference type="PRINTS" id="PR00051">
    <property type="entry name" value="DNAA"/>
</dbReference>
<reference evidence="13 14" key="1">
    <citation type="submission" date="2017-06" db="EMBL/GenBank/DDBJ databases">
        <title>Neisseria chenwenguii sp. nov., isolated from the intestinal contents of Tibetan Plateau Pika in Yushu, Qinghai Province, China.</title>
        <authorList>
            <person name="Zhang G."/>
        </authorList>
    </citation>
    <scope>NUCLEOTIDE SEQUENCE [LARGE SCALE GENOMIC DNA]</scope>
    <source>
        <strain evidence="13 14">10023</strain>
    </source>
</reference>
<dbReference type="CDD" id="cd06571">
    <property type="entry name" value="Bac_DnaA_C"/>
    <property type="match status" value="1"/>
</dbReference>
<gene>
    <name evidence="8" type="primary">dnaA</name>
    <name evidence="13" type="ORF">BG910_04160</name>
</gene>
<dbReference type="InterPro" id="IPR003593">
    <property type="entry name" value="AAA+_ATPase"/>
</dbReference>
<evidence type="ECO:0000313" key="13">
    <source>
        <dbReference type="EMBL" id="ASK27044.1"/>
    </source>
</evidence>
<evidence type="ECO:0000256" key="5">
    <source>
        <dbReference type="ARBA" id="ARBA00022840"/>
    </source>
</evidence>
<dbReference type="Pfam" id="PF00308">
    <property type="entry name" value="Bac_DnaA"/>
    <property type="match status" value="1"/>
</dbReference>
<evidence type="ECO:0000256" key="7">
    <source>
        <dbReference type="ARBA" id="ARBA00023125"/>
    </source>
</evidence>
<dbReference type="PANTHER" id="PTHR30050">
    <property type="entry name" value="CHROMOSOMAL REPLICATION INITIATOR PROTEIN DNAA"/>
    <property type="match status" value="1"/>
</dbReference>
<feature type="compositionally biased region" description="Basic and acidic residues" evidence="12">
    <location>
        <begin position="104"/>
        <end position="131"/>
    </location>
</feature>
<keyword evidence="7 8" id="KW-0238">DNA-binding</keyword>
<dbReference type="GO" id="GO:0006275">
    <property type="term" value="P:regulation of DNA replication"/>
    <property type="evidence" value="ECO:0007669"/>
    <property type="project" value="UniProtKB-UniRule"/>
</dbReference>
<dbReference type="EMBL" id="CP022278">
    <property type="protein sequence ID" value="ASK27044.1"/>
    <property type="molecule type" value="Genomic_DNA"/>
</dbReference>
<feature type="binding site" evidence="8">
    <location>
        <position position="235"/>
    </location>
    <ligand>
        <name>ATP</name>
        <dbReference type="ChEBI" id="CHEBI:30616"/>
    </ligand>
</feature>
<dbReference type="Pfam" id="PF08299">
    <property type="entry name" value="Bac_DnaA_C"/>
    <property type="match status" value="1"/>
</dbReference>
<dbReference type="SMART" id="SM00760">
    <property type="entry name" value="Bac_DnaA_C"/>
    <property type="match status" value="1"/>
</dbReference>
<feature type="compositionally biased region" description="Low complexity" evidence="12">
    <location>
        <begin position="132"/>
        <end position="145"/>
    </location>
</feature>
<evidence type="ECO:0000256" key="12">
    <source>
        <dbReference type="SAM" id="MobiDB-lite"/>
    </source>
</evidence>
<feature type="binding site" evidence="8">
    <location>
        <position position="231"/>
    </location>
    <ligand>
        <name>ATP</name>
        <dbReference type="ChEBI" id="CHEBI:30616"/>
    </ligand>
</feature>
<protein>
    <recommendedName>
        <fullName evidence="8 9">Chromosomal replication initiator protein DnaA</fullName>
    </recommendedName>
</protein>
<dbReference type="Pfam" id="PF11638">
    <property type="entry name" value="DnaA_N"/>
    <property type="match status" value="1"/>
</dbReference>
<keyword evidence="6 8" id="KW-0446">Lipid-binding</keyword>
<dbReference type="GO" id="GO:0005737">
    <property type="term" value="C:cytoplasm"/>
    <property type="evidence" value="ECO:0007669"/>
    <property type="project" value="UniProtKB-SubCell"/>
</dbReference>
<dbReference type="Proteomes" id="UP000198238">
    <property type="component" value="Chromosome"/>
</dbReference>
<comment type="domain">
    <text evidence="8">Domain I is involved in oligomerization and binding regulators, domain II is flexibile and of varying length in different bacteria, domain III forms the AAA+ region, while domain IV binds dsDNA.</text>
</comment>
<feature type="region of interest" description="Domain IV, binds dsDNA" evidence="8">
    <location>
        <begin position="404"/>
        <end position="523"/>
    </location>
</feature>
<dbReference type="InterPro" id="IPR018312">
    <property type="entry name" value="Chromosome_initiator_DnaA_CS"/>
</dbReference>
<dbReference type="Gene3D" id="1.10.1750.10">
    <property type="match status" value="1"/>
</dbReference>
<dbReference type="FunFam" id="3.40.50.300:FF:000668">
    <property type="entry name" value="Chromosomal replication initiator protein DnaA"/>
    <property type="match status" value="1"/>
</dbReference>
<dbReference type="GO" id="GO:0005886">
    <property type="term" value="C:plasma membrane"/>
    <property type="evidence" value="ECO:0007669"/>
    <property type="project" value="TreeGrafter"/>
</dbReference>
<dbReference type="Gene3D" id="1.10.8.60">
    <property type="match status" value="1"/>
</dbReference>
<evidence type="ECO:0000313" key="14">
    <source>
        <dbReference type="Proteomes" id="UP000198238"/>
    </source>
</evidence>
<sequence length="523" mass="58605">MTLAEFWPQCLRKLHDTLPQQQFQQWIAPLTVGEEDGAWVVYGKNQFACNMLKSQFAAKIDAVRAELAPQQAAFAFKAGTGRHYEMAESAADGNENIAVPSENSEAKNNEADAPKAGIAHENRPSETERSAKPAAKKSAADIVAARLKSLPAESQQKAEPADSKRAPGKVKTEAKREAEESRYNQTNLSCDYTFETLVEGKGNRIAAAAAQSIAENPGQSYNPFFLYGSTGLGKTHLVQAIGNELLKNKPDAKVRYMHADDYIRSLMVAARTNTFDTFKQQFKQYDLLIIDDIQFIKGKDRTMEEFFYLYNHFHNEKKQLILTCDVLPAKIEDMDDRLKSRFSWGLTLELEPPELEMRVAILQKKAESANVSLTEEAAFFIANLIRSNVRELEGAFNRVSASSRFMNKPIDIDLAREALQDIIAVRHKVITADIIIDATAKYYRIKISDILGKKRTRNIARPRQVAMSLTKELTNLSLPSIGDAFGGRDHTTVMHGVKAVAKLREDDPELAQDYEKLLIMIQN</sequence>
<dbReference type="GO" id="GO:0005524">
    <property type="term" value="F:ATP binding"/>
    <property type="evidence" value="ECO:0007669"/>
    <property type="project" value="UniProtKB-UniRule"/>
</dbReference>
<dbReference type="InterPro" id="IPR024633">
    <property type="entry name" value="DnaA_N_dom"/>
</dbReference>
<evidence type="ECO:0000256" key="10">
    <source>
        <dbReference type="RuleBase" id="RU000577"/>
    </source>
</evidence>
<dbReference type="PROSITE" id="PS01008">
    <property type="entry name" value="DNAA"/>
    <property type="match status" value="1"/>
</dbReference>
<keyword evidence="14" id="KW-1185">Reference proteome</keyword>
<feature type="region of interest" description="Domain III, AAA+ region" evidence="8">
    <location>
        <begin position="187"/>
        <end position="403"/>
    </location>
</feature>
<dbReference type="RefSeq" id="WP_089035761.1">
    <property type="nucleotide sequence ID" value="NZ_CP022278.1"/>
</dbReference>
<keyword evidence="2 8" id="KW-0963">Cytoplasm</keyword>
<dbReference type="InterPro" id="IPR020591">
    <property type="entry name" value="Chromosome_initiator_DnaA-like"/>
</dbReference>
<evidence type="ECO:0000256" key="9">
    <source>
        <dbReference type="NCBIfam" id="TIGR00362"/>
    </source>
</evidence>
<evidence type="ECO:0000256" key="4">
    <source>
        <dbReference type="ARBA" id="ARBA00022741"/>
    </source>
</evidence>
<comment type="function">
    <text evidence="8 10">Plays an essential role in the initiation and regulation of chromosomal replication. ATP-DnaA binds to the origin of replication (oriC) to initiate formation of the DNA replication initiation complex once per cell cycle. Binds the DnaA box (a 9 base pair repeat at the origin) and separates the double-stranded (ds)DNA. Forms a right-handed helical filament on oriC DNA; dsDNA binds to the exterior of the filament while single-stranded (ss)DNA is stabiized in the filament's interior. The ATP-DnaA-oriC complex binds and stabilizes one strand of the AT-rich DNA unwinding element (DUE), permitting loading of DNA polymerase. After initiation quickly degrades to an ADP-DnaA complex that is not apt for DNA replication. Binds acidic phospholipids.</text>
</comment>
<dbReference type="OrthoDB" id="9807019at2"/>
<feature type="compositionally biased region" description="Basic and acidic residues" evidence="12">
    <location>
        <begin position="159"/>
        <end position="182"/>
    </location>
</feature>
<evidence type="ECO:0000256" key="3">
    <source>
        <dbReference type="ARBA" id="ARBA00022705"/>
    </source>
</evidence>
<keyword evidence="3 8" id="KW-0235">DNA replication</keyword>
<dbReference type="InterPro" id="IPR038454">
    <property type="entry name" value="DnaA_N_sf"/>
</dbReference>
<dbReference type="GO" id="GO:0006270">
    <property type="term" value="P:DNA replication initiation"/>
    <property type="evidence" value="ECO:0007669"/>
    <property type="project" value="UniProtKB-UniRule"/>
</dbReference>
<proteinExistence type="inferred from homology"/>
<dbReference type="SUPFAM" id="SSF48295">
    <property type="entry name" value="TrpR-like"/>
    <property type="match status" value="1"/>
</dbReference>
<dbReference type="HAMAP" id="MF_00377">
    <property type="entry name" value="DnaA_bact"/>
    <property type="match status" value="1"/>
</dbReference>
<dbReference type="Gene3D" id="3.30.300.180">
    <property type="match status" value="1"/>
</dbReference>
<feature type="region of interest" description="Domain I, interacts with DnaA modulators" evidence="8">
    <location>
        <begin position="1"/>
        <end position="126"/>
    </location>
</feature>
<dbReference type="FunFam" id="1.10.8.60:FF:000003">
    <property type="entry name" value="Chromosomal replication initiator protein DnaA"/>
    <property type="match status" value="1"/>
</dbReference>
<comment type="similarity">
    <text evidence="1 8 11">Belongs to the DnaA family.</text>
</comment>
<keyword evidence="5 8" id="KW-0067">ATP-binding</keyword>
<dbReference type="AlphaFoldDB" id="A0A220S0R1"/>
<dbReference type="SMART" id="SM00382">
    <property type="entry name" value="AAA"/>
    <property type="match status" value="1"/>
</dbReference>
<organism evidence="13 14">
    <name type="scientific">Neisseria chenwenguii</name>
    <dbReference type="NCBI Taxonomy" id="1853278"/>
    <lineage>
        <taxon>Bacteria</taxon>
        <taxon>Pseudomonadati</taxon>
        <taxon>Pseudomonadota</taxon>
        <taxon>Betaproteobacteria</taxon>
        <taxon>Neisseriales</taxon>
        <taxon>Neisseriaceae</taxon>
        <taxon>Neisseria</taxon>
    </lineage>
</organism>
<dbReference type="KEGG" id="nei:BG910_04160"/>
<comment type="subcellular location">
    <subcellularLocation>
        <location evidence="8">Cytoplasm</location>
    </subcellularLocation>
</comment>
<dbReference type="CDD" id="cd00009">
    <property type="entry name" value="AAA"/>
    <property type="match status" value="1"/>
</dbReference>
<accession>A0A220S0R1</accession>
<dbReference type="GO" id="GO:0008289">
    <property type="term" value="F:lipid binding"/>
    <property type="evidence" value="ECO:0007669"/>
    <property type="project" value="UniProtKB-KW"/>
</dbReference>